<feature type="transmembrane region" description="Helical" evidence="2">
    <location>
        <begin position="165"/>
        <end position="184"/>
    </location>
</feature>
<feature type="region of interest" description="Disordered" evidence="1">
    <location>
        <begin position="1"/>
        <end position="36"/>
    </location>
</feature>
<proteinExistence type="predicted"/>
<evidence type="ECO:0000313" key="3">
    <source>
        <dbReference type="EMBL" id="GAT49928.1"/>
    </source>
</evidence>
<name>A0ABQ0LFQ1_MYCCL</name>
<keyword evidence="2" id="KW-1133">Transmembrane helix</keyword>
<keyword evidence="2" id="KW-0472">Membrane</keyword>
<evidence type="ECO:0000256" key="2">
    <source>
        <dbReference type="SAM" id="Phobius"/>
    </source>
</evidence>
<feature type="transmembrane region" description="Helical" evidence="2">
    <location>
        <begin position="218"/>
        <end position="242"/>
    </location>
</feature>
<feature type="transmembrane region" description="Helical" evidence="2">
    <location>
        <begin position="262"/>
        <end position="286"/>
    </location>
</feature>
<sequence length="316" mass="35879">MQALPTSPSRRPISTYGPTRRRRPVMRNSDKEPGLSIPERRNILPAPVPSLSGRARFWFFKIWSFVLFEIILLHRTCRWADNFEHIMDALRLLRAMQEIARVCAQGDAEVAKSSCLHQIETKWRRFLKSRIRWWKGLAGLQIVLFSGFVMSIIQTARNDDPATRALSLISGVQLFVAIGLIIMVPAQFDKDTRKLPFAAHFQELHDRKRSFYAPTAPVLLVPMAAFVWSLVPALATVCSAYYKTVVPSATPSDTDVYLPRGWWIVALITLGLLILVDVLIATWVFVQLQQYSAAESHGRPSERAVVVEHHVPLDAR</sequence>
<evidence type="ECO:0000256" key="1">
    <source>
        <dbReference type="SAM" id="MobiDB-lite"/>
    </source>
</evidence>
<organism evidence="3 4">
    <name type="scientific">Mycena chlorophos</name>
    <name type="common">Agaric fungus</name>
    <name type="synonym">Agaricus chlorophos</name>
    <dbReference type="NCBI Taxonomy" id="658473"/>
    <lineage>
        <taxon>Eukaryota</taxon>
        <taxon>Fungi</taxon>
        <taxon>Dikarya</taxon>
        <taxon>Basidiomycota</taxon>
        <taxon>Agaricomycotina</taxon>
        <taxon>Agaricomycetes</taxon>
        <taxon>Agaricomycetidae</taxon>
        <taxon>Agaricales</taxon>
        <taxon>Marasmiineae</taxon>
        <taxon>Mycenaceae</taxon>
        <taxon>Mycena</taxon>
    </lineage>
</organism>
<feature type="transmembrane region" description="Helical" evidence="2">
    <location>
        <begin position="133"/>
        <end position="153"/>
    </location>
</feature>
<reference evidence="3" key="1">
    <citation type="submission" date="2014-09" db="EMBL/GenBank/DDBJ databases">
        <title>Genome sequence of the luminous mushroom Mycena chlorophos for searching fungal bioluminescence genes.</title>
        <authorList>
            <person name="Tanaka Y."/>
            <person name="Kasuga D."/>
            <person name="Oba Y."/>
            <person name="Hase S."/>
            <person name="Sato K."/>
            <person name="Oba Y."/>
            <person name="Sakakibara Y."/>
        </authorList>
    </citation>
    <scope>NUCLEOTIDE SEQUENCE</scope>
</reference>
<accession>A0ABQ0LFQ1</accession>
<dbReference type="EMBL" id="DF846042">
    <property type="protein sequence ID" value="GAT49928.1"/>
    <property type="molecule type" value="Genomic_DNA"/>
</dbReference>
<evidence type="ECO:0000313" key="4">
    <source>
        <dbReference type="Proteomes" id="UP000815677"/>
    </source>
</evidence>
<protein>
    <submittedName>
        <fullName evidence="3">Uncharacterized protein</fullName>
    </submittedName>
</protein>
<keyword evidence="4" id="KW-1185">Reference proteome</keyword>
<gene>
    <name evidence="3" type="ORF">MCHLO_07212</name>
</gene>
<dbReference type="Proteomes" id="UP000815677">
    <property type="component" value="Unassembled WGS sequence"/>
</dbReference>
<keyword evidence="2" id="KW-0812">Transmembrane</keyword>